<keyword evidence="7" id="KW-0809">Transit peptide</keyword>
<comment type="catalytic activity">
    <reaction evidence="13">
        <text>heme b + (2E,6E)-farnesyl diphosphate + H2O = Fe(II)-heme o + diphosphate</text>
        <dbReference type="Rhea" id="RHEA:28070"/>
        <dbReference type="ChEBI" id="CHEBI:15377"/>
        <dbReference type="ChEBI" id="CHEBI:33019"/>
        <dbReference type="ChEBI" id="CHEBI:60344"/>
        <dbReference type="ChEBI" id="CHEBI:60530"/>
        <dbReference type="ChEBI" id="CHEBI:175763"/>
        <dbReference type="EC" id="2.5.1.141"/>
    </reaction>
</comment>
<dbReference type="HAMAP" id="MF_00154">
    <property type="entry name" value="CyoE_CtaB"/>
    <property type="match status" value="1"/>
</dbReference>
<dbReference type="OMA" id="HFWAIGW"/>
<evidence type="ECO:0000256" key="10">
    <source>
        <dbReference type="ARBA" id="ARBA00023133"/>
    </source>
</evidence>
<keyword evidence="5" id="KW-0808">Transferase</keyword>
<dbReference type="CDD" id="cd13957">
    <property type="entry name" value="PT_UbiA_Cox10"/>
    <property type="match status" value="1"/>
</dbReference>
<dbReference type="PANTHER" id="PTHR43448">
    <property type="entry name" value="PROTOHEME IX FARNESYLTRANSFERASE, MITOCHONDRIAL"/>
    <property type="match status" value="1"/>
</dbReference>
<dbReference type="InterPro" id="IPR044878">
    <property type="entry name" value="UbiA_sf"/>
</dbReference>
<keyword evidence="11 14" id="KW-0472">Membrane</keyword>
<dbReference type="GO" id="GO:0031966">
    <property type="term" value="C:mitochondrial membrane"/>
    <property type="evidence" value="ECO:0007669"/>
    <property type="project" value="UniProtKB-SubCell"/>
</dbReference>
<accession>A0A6P4IUK6</accession>
<dbReference type="PROSITE" id="PS00943">
    <property type="entry name" value="UBIA"/>
    <property type="match status" value="1"/>
</dbReference>
<keyword evidence="15" id="KW-1185">Reference proteome</keyword>
<evidence type="ECO:0000256" key="1">
    <source>
        <dbReference type="ARBA" id="ARBA00004225"/>
    </source>
</evidence>
<comment type="subcellular location">
    <subcellularLocation>
        <location evidence="1">Mitochondrion membrane</location>
        <topology evidence="1">Multi-pass membrane protein</topology>
    </subcellularLocation>
</comment>
<evidence type="ECO:0000256" key="3">
    <source>
        <dbReference type="ARBA" id="ARBA00012292"/>
    </source>
</evidence>
<comment type="similarity">
    <text evidence="2">Belongs to the UbiA prenyltransferase family.</text>
</comment>
<evidence type="ECO:0000256" key="7">
    <source>
        <dbReference type="ARBA" id="ARBA00022946"/>
    </source>
</evidence>
<evidence type="ECO:0000256" key="2">
    <source>
        <dbReference type="ARBA" id="ARBA00005985"/>
    </source>
</evidence>
<evidence type="ECO:0000256" key="14">
    <source>
        <dbReference type="SAM" id="Phobius"/>
    </source>
</evidence>
<evidence type="ECO:0000256" key="12">
    <source>
        <dbReference type="ARBA" id="ARBA00030253"/>
    </source>
</evidence>
<dbReference type="InterPro" id="IPR000537">
    <property type="entry name" value="UbiA_prenyltransferase"/>
</dbReference>
<evidence type="ECO:0000256" key="11">
    <source>
        <dbReference type="ARBA" id="ARBA00023136"/>
    </source>
</evidence>
<dbReference type="OrthoDB" id="5211at2759"/>
<evidence type="ECO:0000256" key="8">
    <source>
        <dbReference type="ARBA" id="ARBA00022989"/>
    </source>
</evidence>
<keyword evidence="10" id="KW-0350">Heme biosynthesis</keyword>
<dbReference type="GO" id="GO:0006784">
    <property type="term" value="P:heme A biosynthetic process"/>
    <property type="evidence" value="ECO:0007669"/>
    <property type="project" value="TreeGrafter"/>
</dbReference>
<keyword evidence="8 14" id="KW-1133">Transmembrane helix</keyword>
<evidence type="ECO:0000256" key="5">
    <source>
        <dbReference type="ARBA" id="ARBA00022679"/>
    </source>
</evidence>
<evidence type="ECO:0000256" key="6">
    <source>
        <dbReference type="ARBA" id="ARBA00022692"/>
    </source>
</evidence>
<dbReference type="FunFam" id="1.10.357.140:FF:000004">
    <property type="entry name" value="Protoheme IX farnesyltransferase, mitochondrial"/>
    <property type="match status" value="1"/>
</dbReference>
<feature type="transmembrane region" description="Helical" evidence="14">
    <location>
        <begin position="347"/>
        <end position="364"/>
    </location>
</feature>
<sequence length="409" mass="44398">MILFKGMRRVKTQLKTPVDLVLIRYSTAATNTSHDANGSPTTSQVLQLPLVSQPAGDSTSAPMSKLKSQHLPENHTSWMPSPYTAPGKTFSQYKKLSKFRLTSLVVITTAGGYAMAPAAFDPASFVMCTLGTGLVSAAANAINQYHEVPFDSQMSRTKNRVLVTGQMTPLHAVTFAVVSATAGLSMLYFGTNGLTAALGAGNLFLYTTIYTPLKRISIVNTWIGSVVGAIPPLMGWAGCAGTLDAGAMILAGILYAWQFPHFNALSWNLRPDYSRAGYRMMAVTNPGLCRRTALRYSVAIAGLSVMAPLLDVTNYWFALETLPLNAYFAYLAYKFHEKSDSGTSRKLFRFSLIHLPALMLLFLANKKEWFFGKSASDEKKKESSYLAIKQSASSLGNVLPVAVAEEGPR</sequence>
<feature type="transmembrane region" description="Helical" evidence="14">
    <location>
        <begin position="194"/>
        <end position="213"/>
    </location>
</feature>
<feature type="transmembrane region" description="Helical" evidence="14">
    <location>
        <begin position="99"/>
        <end position="116"/>
    </location>
</feature>
<evidence type="ECO:0000313" key="15">
    <source>
        <dbReference type="Proteomes" id="UP001652661"/>
    </source>
</evidence>
<evidence type="ECO:0000313" key="16">
    <source>
        <dbReference type="RefSeq" id="XP_017026098.1"/>
    </source>
</evidence>
<dbReference type="AlphaFoldDB" id="A0A6P4IUK6"/>
<dbReference type="Proteomes" id="UP001652661">
    <property type="component" value="Chromosome 2L"/>
</dbReference>
<proteinExistence type="inferred from homology"/>
<evidence type="ECO:0000256" key="13">
    <source>
        <dbReference type="ARBA" id="ARBA00047690"/>
    </source>
</evidence>
<dbReference type="GO" id="GO:0008495">
    <property type="term" value="F:protoheme IX farnesyltransferase activity"/>
    <property type="evidence" value="ECO:0007669"/>
    <property type="project" value="UniProtKB-EC"/>
</dbReference>
<dbReference type="InterPro" id="IPR030470">
    <property type="entry name" value="UbiA_prenylTrfase_CS"/>
</dbReference>
<dbReference type="EC" id="2.5.1.141" evidence="3"/>
<dbReference type="PANTHER" id="PTHR43448:SF2">
    <property type="entry name" value="PROTOHEME IX FARNESYLTRANSFERASE, MITOCHONDRIAL"/>
    <property type="match status" value="1"/>
</dbReference>
<dbReference type="Gene3D" id="1.10.357.140">
    <property type="entry name" value="UbiA prenyltransferase"/>
    <property type="match status" value="1"/>
</dbReference>
<name>A0A6P4IUK6_DROKI</name>
<dbReference type="InterPro" id="IPR006369">
    <property type="entry name" value="Protohaem_IX_farnesylTrfase"/>
</dbReference>
<keyword evidence="6 14" id="KW-0812">Transmembrane</keyword>
<dbReference type="Pfam" id="PF01040">
    <property type="entry name" value="UbiA"/>
    <property type="match status" value="1"/>
</dbReference>
<gene>
    <name evidence="16" type="primary">Cox10</name>
</gene>
<keyword evidence="9" id="KW-0496">Mitochondrion</keyword>
<dbReference type="NCBIfam" id="TIGR01473">
    <property type="entry name" value="cyoE_ctaB"/>
    <property type="match status" value="1"/>
</dbReference>
<dbReference type="RefSeq" id="XP_017026098.1">
    <property type="nucleotide sequence ID" value="XM_017170609.3"/>
</dbReference>
<protein>
    <recommendedName>
        <fullName evidence="4">Protoheme IX farnesyltransferase, mitochondrial</fullName>
        <ecNumber evidence="3">2.5.1.141</ecNumber>
    </recommendedName>
    <alternativeName>
        <fullName evidence="12">Heme O synthase</fullName>
    </alternativeName>
</protein>
<evidence type="ECO:0000256" key="9">
    <source>
        <dbReference type="ARBA" id="ARBA00023128"/>
    </source>
</evidence>
<evidence type="ECO:0000256" key="4">
    <source>
        <dbReference type="ARBA" id="ARBA00016335"/>
    </source>
</evidence>
<reference evidence="15" key="1">
    <citation type="submission" date="2025-05" db="UniProtKB">
        <authorList>
            <consortium name="RefSeq"/>
        </authorList>
    </citation>
    <scope>NUCLEOTIDE SEQUENCE [LARGE SCALE GENOMIC DNA]</scope>
    <source>
        <strain evidence="15">14028-0561.14</strain>
    </source>
</reference>
<reference evidence="16" key="2">
    <citation type="submission" date="2025-08" db="UniProtKB">
        <authorList>
            <consortium name="RefSeq"/>
        </authorList>
    </citation>
    <scope>IDENTIFICATION</scope>
    <source>
        <strain evidence="16">14028-0561.14</strain>
        <tissue evidence="16">Whole fly</tissue>
    </source>
</reference>
<organism evidence="15 16">
    <name type="scientific">Drosophila kikkawai</name>
    <name type="common">Fruit fly</name>
    <dbReference type="NCBI Taxonomy" id="30033"/>
    <lineage>
        <taxon>Eukaryota</taxon>
        <taxon>Metazoa</taxon>
        <taxon>Ecdysozoa</taxon>
        <taxon>Arthropoda</taxon>
        <taxon>Hexapoda</taxon>
        <taxon>Insecta</taxon>
        <taxon>Pterygota</taxon>
        <taxon>Neoptera</taxon>
        <taxon>Endopterygota</taxon>
        <taxon>Diptera</taxon>
        <taxon>Brachycera</taxon>
        <taxon>Muscomorpha</taxon>
        <taxon>Ephydroidea</taxon>
        <taxon>Drosophilidae</taxon>
        <taxon>Drosophila</taxon>
        <taxon>Sophophora</taxon>
    </lineage>
</organism>